<feature type="compositionally biased region" description="Acidic residues" evidence="3">
    <location>
        <begin position="53"/>
        <end position="68"/>
    </location>
</feature>
<feature type="compositionally biased region" description="Low complexity" evidence="3">
    <location>
        <begin position="13"/>
        <end position="25"/>
    </location>
</feature>
<gene>
    <name evidence="5" type="ORF">B0T46_08865</name>
</gene>
<dbReference type="EMBL" id="MUMY01000006">
    <property type="protein sequence ID" value="ONM49041.1"/>
    <property type="molecule type" value="Genomic_DNA"/>
</dbReference>
<evidence type="ECO:0008006" key="7">
    <source>
        <dbReference type="Google" id="ProtNLM"/>
    </source>
</evidence>
<dbReference type="GO" id="GO:0016020">
    <property type="term" value="C:membrane"/>
    <property type="evidence" value="ECO:0007669"/>
    <property type="project" value="UniProtKB-SubCell"/>
</dbReference>
<protein>
    <recommendedName>
        <fullName evidence="7">Mce-associated membrane protein</fullName>
    </recommendedName>
</protein>
<dbReference type="STRING" id="1538463.B0T36_16035"/>
<keyword evidence="4" id="KW-1133">Transmembrane helix</keyword>
<keyword evidence="2 4" id="KW-0472">Membrane</keyword>
<evidence type="ECO:0000313" key="6">
    <source>
        <dbReference type="Proteomes" id="UP000188836"/>
    </source>
</evidence>
<evidence type="ECO:0000256" key="3">
    <source>
        <dbReference type="SAM" id="MobiDB-lite"/>
    </source>
</evidence>
<dbReference type="PANTHER" id="PTHR37042:SF4">
    <property type="entry name" value="OUTER MEMBRANE PROTEIN RV1973"/>
    <property type="match status" value="1"/>
</dbReference>
<dbReference type="PANTHER" id="PTHR37042">
    <property type="entry name" value="OUTER MEMBRANE PROTEIN RV1973"/>
    <property type="match status" value="1"/>
</dbReference>
<reference evidence="5 6" key="1">
    <citation type="journal article" date="2016" name="Antonie Van Leeuwenhoek">
        <title>Nocardia donostiensis sp. nov., isolated from human respiratory specimens.</title>
        <authorList>
            <person name="Ercibengoa M."/>
            <person name="Bell M."/>
            <person name="Marimon J.M."/>
            <person name="Humrighouse B."/>
            <person name="Klenk H.P."/>
            <person name="Potter G."/>
            <person name="Perez-Trallero E."/>
        </authorList>
    </citation>
    <scope>NUCLEOTIDE SEQUENCE [LARGE SCALE GENOMIC DNA]</scope>
    <source>
        <strain evidence="5 6">X1655</strain>
    </source>
</reference>
<feature type="region of interest" description="Disordered" evidence="3">
    <location>
        <begin position="1"/>
        <end position="152"/>
    </location>
</feature>
<proteinExistence type="predicted"/>
<evidence type="ECO:0000256" key="2">
    <source>
        <dbReference type="ARBA" id="ARBA00023136"/>
    </source>
</evidence>
<organism evidence="5 6">
    <name type="scientific">Nocardia donostiensis</name>
    <dbReference type="NCBI Taxonomy" id="1538463"/>
    <lineage>
        <taxon>Bacteria</taxon>
        <taxon>Bacillati</taxon>
        <taxon>Actinomycetota</taxon>
        <taxon>Actinomycetes</taxon>
        <taxon>Mycobacteriales</taxon>
        <taxon>Nocardiaceae</taxon>
        <taxon>Nocardia</taxon>
    </lineage>
</organism>
<evidence type="ECO:0000256" key="1">
    <source>
        <dbReference type="ARBA" id="ARBA00004370"/>
    </source>
</evidence>
<keyword evidence="6" id="KW-1185">Reference proteome</keyword>
<dbReference type="RefSeq" id="WP_077116030.1">
    <property type="nucleotide sequence ID" value="NZ_LOKT01000010.1"/>
</dbReference>
<keyword evidence="4" id="KW-0812">Transmembrane</keyword>
<evidence type="ECO:0000256" key="4">
    <source>
        <dbReference type="SAM" id="Phobius"/>
    </source>
</evidence>
<accession>A0A1V2TI45</accession>
<feature type="compositionally biased region" description="Basic and acidic residues" evidence="3">
    <location>
        <begin position="1"/>
        <end position="12"/>
    </location>
</feature>
<sequence>MSNKDAASEPKEPTGTGATDATAGGEPDDAASAERTTETSDTAGSERAAGEATTDETTAEPEADEGDEPTAKAKSSEVDEPTVKVASSAGDEPTVKVKPSEGAESTAKVEPAVGDEPTGKVQTDATQPQPGAVSLDKSDKSTSGAAKPAKPRSRSSLVLLGAVAAVLLVAALVAVGVFYFQADSRQEEVDRRAAATKAACDFGHNFATYRGDQMDDYLSRLDSTATGEWKKLVGELGPDLKKRFEQSRVTSSASEVQCGFESGSDDTARVVLIIDQLFTADESGSAPGQVKVAANVEMQKVDGRWLVAEFDTPMMQQ</sequence>
<dbReference type="AlphaFoldDB" id="A0A1V2TI45"/>
<comment type="subcellular location">
    <subcellularLocation>
        <location evidence="1">Membrane</location>
    </subcellularLocation>
</comment>
<name>A0A1V2TI45_9NOCA</name>
<evidence type="ECO:0000313" key="5">
    <source>
        <dbReference type="EMBL" id="ONM49041.1"/>
    </source>
</evidence>
<dbReference type="Proteomes" id="UP000188836">
    <property type="component" value="Unassembled WGS sequence"/>
</dbReference>
<dbReference type="OrthoDB" id="4552093at2"/>
<feature type="compositionally biased region" description="Polar residues" evidence="3">
    <location>
        <begin position="120"/>
        <end position="129"/>
    </location>
</feature>
<feature type="transmembrane region" description="Helical" evidence="4">
    <location>
        <begin position="157"/>
        <end position="180"/>
    </location>
</feature>
<comment type="caution">
    <text evidence="5">The sequence shown here is derived from an EMBL/GenBank/DDBJ whole genome shotgun (WGS) entry which is preliminary data.</text>
</comment>